<feature type="domain" description="C2H2-type" evidence="2">
    <location>
        <begin position="607"/>
        <end position="628"/>
    </location>
</feature>
<dbReference type="EMBL" id="MU853332">
    <property type="protein sequence ID" value="KAK4117219.1"/>
    <property type="molecule type" value="Genomic_DNA"/>
</dbReference>
<organism evidence="3 4">
    <name type="scientific">Canariomyces notabilis</name>
    <dbReference type="NCBI Taxonomy" id="2074819"/>
    <lineage>
        <taxon>Eukaryota</taxon>
        <taxon>Fungi</taxon>
        <taxon>Dikarya</taxon>
        <taxon>Ascomycota</taxon>
        <taxon>Pezizomycotina</taxon>
        <taxon>Sordariomycetes</taxon>
        <taxon>Sordariomycetidae</taxon>
        <taxon>Sordariales</taxon>
        <taxon>Chaetomiaceae</taxon>
        <taxon>Canariomyces</taxon>
    </lineage>
</organism>
<dbReference type="GeneID" id="89934852"/>
<name>A0AAN6YYA6_9PEZI</name>
<feature type="domain" description="C2H2-type" evidence="2">
    <location>
        <begin position="634"/>
        <end position="661"/>
    </location>
</feature>
<dbReference type="PANTHER" id="PTHR42031">
    <property type="entry name" value="KEY LIME PATHOGENICITY PROTEIN"/>
    <property type="match status" value="1"/>
</dbReference>
<dbReference type="InterPro" id="IPR057218">
    <property type="entry name" value="DUF7896"/>
</dbReference>
<feature type="domain" description="C2H2-type" evidence="2">
    <location>
        <begin position="721"/>
        <end position="741"/>
    </location>
</feature>
<evidence type="ECO:0000259" key="2">
    <source>
        <dbReference type="SMART" id="SM00355"/>
    </source>
</evidence>
<gene>
    <name evidence="3" type="ORF">N656DRAFT_698655</name>
</gene>
<feature type="compositionally biased region" description="Basic and acidic residues" evidence="1">
    <location>
        <begin position="809"/>
        <end position="825"/>
    </location>
</feature>
<evidence type="ECO:0000256" key="1">
    <source>
        <dbReference type="SAM" id="MobiDB-lite"/>
    </source>
</evidence>
<feature type="domain" description="C2H2-type" evidence="2">
    <location>
        <begin position="448"/>
        <end position="473"/>
    </location>
</feature>
<dbReference type="Gene3D" id="3.30.160.60">
    <property type="entry name" value="Classic Zinc Finger"/>
    <property type="match status" value="1"/>
</dbReference>
<feature type="compositionally biased region" description="Basic and acidic residues" evidence="1">
    <location>
        <begin position="780"/>
        <end position="795"/>
    </location>
</feature>
<dbReference type="InterPro" id="IPR013087">
    <property type="entry name" value="Znf_C2H2_type"/>
</dbReference>
<feature type="compositionally biased region" description="Pro residues" evidence="1">
    <location>
        <begin position="544"/>
        <end position="554"/>
    </location>
</feature>
<feature type="compositionally biased region" description="Basic and acidic residues" evidence="1">
    <location>
        <begin position="863"/>
        <end position="886"/>
    </location>
</feature>
<dbReference type="AlphaFoldDB" id="A0AAN6YYA6"/>
<keyword evidence="4" id="KW-1185">Reference proteome</keyword>
<feature type="region of interest" description="Disordered" evidence="1">
    <location>
        <begin position="525"/>
        <end position="565"/>
    </location>
</feature>
<evidence type="ECO:0000313" key="4">
    <source>
        <dbReference type="Proteomes" id="UP001302812"/>
    </source>
</evidence>
<feature type="domain" description="C2H2-type" evidence="2">
    <location>
        <begin position="666"/>
        <end position="696"/>
    </location>
</feature>
<feature type="compositionally biased region" description="Basic and acidic residues" evidence="1">
    <location>
        <begin position="835"/>
        <end position="847"/>
    </location>
</feature>
<evidence type="ECO:0000313" key="3">
    <source>
        <dbReference type="EMBL" id="KAK4117219.1"/>
    </source>
</evidence>
<proteinExistence type="predicted"/>
<feature type="compositionally biased region" description="Polar residues" evidence="1">
    <location>
        <begin position="752"/>
        <end position="763"/>
    </location>
</feature>
<accession>A0AAN6YYA6</accession>
<sequence length="949" mass="105324">MNDFLERSFEIPPEISRMVKAHLDFDDGFWWTEDLASFPPANPTLASFSKDAVDRPPPILNVLAASWNMMGTAYNFWQLLKLSGVISGSRDAEAAMYPILYRAKLLLRETLFYDLQQPDPAIQGEPSNSTSHAYFDDADSYGRFRLLYNCMTQFLQSFDSLMLRPGALEPKDWLAIFFALCIFSMVKTILADRAAASRFNSSPQPGIPAMHAVYKALVSMFASSTNMFLDGPSDVDMNSDDRELLVSVGVFLGRRSWAERGISTSKDFLMLLGSGESEGGFYNGFVKQRSPMRKGSLVLPPITKSGEEARKPLPDMRPLAATWGPPVHSQPDRDIYVFKGEPDRMLTSPQAMENPARRHTVAGSPTFVRQGPRVLTSPIPAPRIRTSYQRPPLRRVYCTKCNEYPEGFRGEHELRRHNDAKHAALVKRWVCAQPAEPPSSPQPVIPLAKCKACVTQKRYGAYYNAAAHLRRAHFNPHRGGKASGDWPPMSILKDWMREVRQSIDVQDQDDGSSGDDEAQDYKSVQEFISPPHRRSPVLETPRLAPAPPVPPQAHGPPLLAPSLDRINPVGPPPIIIQSTQSAFLAPIPAVKSDDPQHAPGSSSSVRNRCPHPECGRVFKDLAAHMLTHMEERPEKCPIETCEYHIKGFARKYDKNRHALTHYKGTMVCPFCPGAGGPYEKAFNRADVFKRHLTTVHNVEQTPPNSRKMILTTTGRAVGAGAKCSICQSQFATAQEFYEHLDDCVLNVIVPSTPKTAGSGSGNASARKDSTTRTPTTASTERGKDLDTEIEPRNSRDNVLPQASRQQDVSMDRYERERSASDEQMRKFNSYPVAVKEGESMQAQREELPPDTQAPQASSPSPLPREHGEAPDQKPDPEQRLKSESKAEIQVAVPRPDEEAMEIEAAESSRPTTQPDPPSNAATIAEAKRQVMRPEVTLGSPAPPDVMDTD</sequence>
<dbReference type="Proteomes" id="UP001302812">
    <property type="component" value="Unassembled WGS sequence"/>
</dbReference>
<reference evidence="3" key="1">
    <citation type="journal article" date="2023" name="Mol. Phylogenet. Evol.">
        <title>Genome-scale phylogeny and comparative genomics of the fungal order Sordariales.</title>
        <authorList>
            <person name="Hensen N."/>
            <person name="Bonometti L."/>
            <person name="Westerberg I."/>
            <person name="Brannstrom I.O."/>
            <person name="Guillou S."/>
            <person name="Cros-Aarteil S."/>
            <person name="Calhoun S."/>
            <person name="Haridas S."/>
            <person name="Kuo A."/>
            <person name="Mondo S."/>
            <person name="Pangilinan J."/>
            <person name="Riley R."/>
            <person name="LaButti K."/>
            <person name="Andreopoulos B."/>
            <person name="Lipzen A."/>
            <person name="Chen C."/>
            <person name="Yan M."/>
            <person name="Daum C."/>
            <person name="Ng V."/>
            <person name="Clum A."/>
            <person name="Steindorff A."/>
            <person name="Ohm R.A."/>
            <person name="Martin F."/>
            <person name="Silar P."/>
            <person name="Natvig D.O."/>
            <person name="Lalanne C."/>
            <person name="Gautier V."/>
            <person name="Ament-Velasquez S.L."/>
            <person name="Kruys A."/>
            <person name="Hutchinson M.I."/>
            <person name="Powell A.J."/>
            <person name="Barry K."/>
            <person name="Miller A.N."/>
            <person name="Grigoriev I.V."/>
            <person name="Debuchy R."/>
            <person name="Gladieux P."/>
            <person name="Hiltunen Thoren M."/>
            <person name="Johannesson H."/>
        </authorList>
    </citation>
    <scope>NUCLEOTIDE SEQUENCE</scope>
    <source>
        <strain evidence="3">CBS 508.74</strain>
    </source>
</reference>
<dbReference type="InterPro" id="IPR036236">
    <property type="entry name" value="Znf_C2H2_sf"/>
</dbReference>
<dbReference type="SMART" id="SM00355">
    <property type="entry name" value="ZnF_C2H2"/>
    <property type="match status" value="6"/>
</dbReference>
<dbReference type="PANTHER" id="PTHR42031:SF1">
    <property type="entry name" value="KEY LIME PATHOGENICITY PROTEIN"/>
    <property type="match status" value="1"/>
</dbReference>
<dbReference type="RefSeq" id="XP_064674789.1">
    <property type="nucleotide sequence ID" value="XM_064810727.1"/>
</dbReference>
<reference evidence="3" key="2">
    <citation type="submission" date="2023-05" db="EMBL/GenBank/DDBJ databases">
        <authorList>
            <consortium name="Lawrence Berkeley National Laboratory"/>
            <person name="Steindorff A."/>
            <person name="Hensen N."/>
            <person name="Bonometti L."/>
            <person name="Westerberg I."/>
            <person name="Brannstrom I.O."/>
            <person name="Guillou S."/>
            <person name="Cros-Aarteil S."/>
            <person name="Calhoun S."/>
            <person name="Haridas S."/>
            <person name="Kuo A."/>
            <person name="Mondo S."/>
            <person name="Pangilinan J."/>
            <person name="Riley R."/>
            <person name="Labutti K."/>
            <person name="Andreopoulos B."/>
            <person name="Lipzen A."/>
            <person name="Chen C."/>
            <person name="Yanf M."/>
            <person name="Daum C."/>
            <person name="Ng V."/>
            <person name="Clum A."/>
            <person name="Ohm R."/>
            <person name="Martin F."/>
            <person name="Silar P."/>
            <person name="Natvig D."/>
            <person name="Lalanne C."/>
            <person name="Gautier V."/>
            <person name="Ament-Velasquez S.L."/>
            <person name="Kruys A."/>
            <person name="Hutchinson M.I."/>
            <person name="Powell A.J."/>
            <person name="Barry K."/>
            <person name="Miller A.N."/>
            <person name="Grigoriev I.V."/>
            <person name="Debuchy R."/>
            <person name="Gladieux P."/>
            <person name="Thoren M.H."/>
            <person name="Johannesson H."/>
        </authorList>
    </citation>
    <scope>NUCLEOTIDE SEQUENCE</scope>
    <source>
        <strain evidence="3">CBS 508.74</strain>
    </source>
</reference>
<dbReference type="SUPFAM" id="SSF57667">
    <property type="entry name" value="beta-beta-alpha zinc fingers"/>
    <property type="match status" value="1"/>
</dbReference>
<protein>
    <recommendedName>
        <fullName evidence="2">C2H2-type domain-containing protein</fullName>
    </recommendedName>
</protein>
<comment type="caution">
    <text evidence="3">The sequence shown here is derived from an EMBL/GenBank/DDBJ whole genome shotgun (WGS) entry which is preliminary data.</text>
</comment>
<feature type="domain" description="C2H2-type" evidence="2">
    <location>
        <begin position="396"/>
        <end position="422"/>
    </location>
</feature>
<feature type="compositionally biased region" description="Low complexity" evidence="1">
    <location>
        <begin position="849"/>
        <end position="859"/>
    </location>
</feature>
<dbReference type="Pfam" id="PF25438">
    <property type="entry name" value="DUF7896"/>
    <property type="match status" value="1"/>
</dbReference>
<feature type="region of interest" description="Disordered" evidence="1">
    <location>
        <begin position="752"/>
        <end position="949"/>
    </location>
</feature>